<feature type="domain" description="Gnk2-homologous" evidence="3">
    <location>
        <begin position="299"/>
        <end position="410"/>
    </location>
</feature>
<dbReference type="InterPro" id="IPR038408">
    <property type="entry name" value="GNK2_sf"/>
</dbReference>
<dbReference type="Pfam" id="PF01657">
    <property type="entry name" value="Stress-antifung"/>
    <property type="match status" value="3"/>
</dbReference>
<dbReference type="PANTHER" id="PTHR32099:SF46">
    <property type="entry name" value="CYSTEINE-RICH REPEAT SECRETORY PROTEIN 5-RELATED"/>
    <property type="match status" value="1"/>
</dbReference>
<dbReference type="AlphaFoldDB" id="A0A8X7SAX4"/>
<dbReference type="PROSITE" id="PS51473">
    <property type="entry name" value="GNK2"/>
    <property type="match status" value="3"/>
</dbReference>
<evidence type="ECO:0000256" key="2">
    <source>
        <dbReference type="ARBA" id="ARBA00022737"/>
    </source>
</evidence>
<protein>
    <recommendedName>
        <fullName evidence="3">Gnk2-homologous domain-containing protein</fullName>
    </recommendedName>
</protein>
<sequence>MSEPYHMTTYCEEPDFARNSSYGSNRDIVLSTLRDRSSLGSYSNTTTGLSPNTVYGMFLCRGDINRPSCSDCVQRATLEIAENCTSKEGFIFYEECMVRYSNFSFFILEEDTASTSVNSLVPLMNSTQFLKESLREKIINLIPRASLSSPIPYFVEDQERVNHSGRSFDLNAMVQCSPDLDPRNCTICLTRASQDISRCCPDYQIILAQIFLPKCLLRYNISGFKPDELVLPGEVVPPDVEVSLGFTKRRHQQNILFKLVHAATLNVAETCNSHKGASIFYDECVVQYSNVSFFTLVEDAPAIRRYSPSRSLGSSDFFNQTLPGKIYELILRAASSSQVPYFAEDQEHVTQLEGSYDLEALVQCSPDLDTRNCTVCLRLAVEDFFECCSHAHLAHIIFPKCLVMYNISALQPSLGVINGNNIYRRIFVTAMATWVLALVGL</sequence>
<dbReference type="PANTHER" id="PTHR32099">
    <property type="entry name" value="CYSTEINE-RICH REPEAT SECRETORY PROTEIN"/>
    <property type="match status" value="1"/>
</dbReference>
<comment type="caution">
    <text evidence="4">The sequence shown here is derived from an EMBL/GenBank/DDBJ whole genome shotgun (WGS) entry which is preliminary data.</text>
</comment>
<feature type="domain" description="Gnk2-homologous" evidence="3">
    <location>
        <begin position="4"/>
        <end position="105"/>
    </location>
</feature>
<gene>
    <name evidence="4" type="ORF">Bca52824_031574</name>
</gene>
<dbReference type="EMBL" id="JAAMPC010000007">
    <property type="protein sequence ID" value="KAG2302923.1"/>
    <property type="molecule type" value="Genomic_DNA"/>
</dbReference>
<reference evidence="4 5" key="1">
    <citation type="submission" date="2020-02" db="EMBL/GenBank/DDBJ databases">
        <authorList>
            <person name="Ma Q."/>
            <person name="Huang Y."/>
            <person name="Song X."/>
            <person name="Pei D."/>
        </authorList>
    </citation>
    <scope>NUCLEOTIDE SEQUENCE [LARGE SCALE GENOMIC DNA]</scope>
    <source>
        <strain evidence="4">Sxm20200214</strain>
        <tissue evidence="4">Leaf</tissue>
    </source>
</reference>
<evidence type="ECO:0000313" key="4">
    <source>
        <dbReference type="EMBL" id="KAG2302923.1"/>
    </source>
</evidence>
<dbReference type="InterPro" id="IPR002902">
    <property type="entry name" value="GNK2"/>
</dbReference>
<keyword evidence="5" id="KW-1185">Reference proteome</keyword>
<evidence type="ECO:0000259" key="3">
    <source>
        <dbReference type="PROSITE" id="PS51473"/>
    </source>
</evidence>
<dbReference type="OrthoDB" id="688481at2759"/>
<proteinExistence type="predicted"/>
<dbReference type="Proteomes" id="UP000886595">
    <property type="component" value="Unassembled WGS sequence"/>
</dbReference>
<dbReference type="CDD" id="cd23509">
    <property type="entry name" value="Gnk2-like"/>
    <property type="match status" value="3"/>
</dbReference>
<dbReference type="Gene3D" id="3.30.430.20">
    <property type="entry name" value="Gnk2 domain, C-X8-C-X2-C motif"/>
    <property type="match status" value="3"/>
</dbReference>
<keyword evidence="2" id="KW-0677">Repeat</keyword>
<feature type="domain" description="Gnk2-homologous" evidence="3">
    <location>
        <begin position="111"/>
        <end position="224"/>
    </location>
</feature>
<evidence type="ECO:0000313" key="5">
    <source>
        <dbReference type="Proteomes" id="UP000886595"/>
    </source>
</evidence>
<accession>A0A8X7SAX4</accession>
<evidence type="ECO:0000256" key="1">
    <source>
        <dbReference type="ARBA" id="ARBA00022729"/>
    </source>
</evidence>
<keyword evidence="1" id="KW-0732">Signal</keyword>
<organism evidence="4 5">
    <name type="scientific">Brassica carinata</name>
    <name type="common">Ethiopian mustard</name>
    <name type="synonym">Abyssinian cabbage</name>
    <dbReference type="NCBI Taxonomy" id="52824"/>
    <lineage>
        <taxon>Eukaryota</taxon>
        <taxon>Viridiplantae</taxon>
        <taxon>Streptophyta</taxon>
        <taxon>Embryophyta</taxon>
        <taxon>Tracheophyta</taxon>
        <taxon>Spermatophyta</taxon>
        <taxon>Magnoliopsida</taxon>
        <taxon>eudicotyledons</taxon>
        <taxon>Gunneridae</taxon>
        <taxon>Pentapetalae</taxon>
        <taxon>rosids</taxon>
        <taxon>malvids</taxon>
        <taxon>Brassicales</taxon>
        <taxon>Brassicaceae</taxon>
        <taxon>Brassiceae</taxon>
        <taxon>Brassica</taxon>
    </lineage>
</organism>
<name>A0A8X7SAX4_BRACI</name>